<comment type="caution">
    <text evidence="1">The sequence shown here is derived from an EMBL/GenBank/DDBJ whole genome shotgun (WGS) entry which is preliminary data.</text>
</comment>
<evidence type="ECO:0000313" key="1">
    <source>
        <dbReference type="EMBL" id="KMS60023.1"/>
    </source>
</evidence>
<organism evidence="1 2">
    <name type="scientific">Novosphingobium barchaimii LL02</name>
    <dbReference type="NCBI Taxonomy" id="1114963"/>
    <lineage>
        <taxon>Bacteria</taxon>
        <taxon>Pseudomonadati</taxon>
        <taxon>Pseudomonadota</taxon>
        <taxon>Alphaproteobacteria</taxon>
        <taxon>Sphingomonadales</taxon>
        <taxon>Sphingomonadaceae</taxon>
        <taxon>Novosphingobium</taxon>
    </lineage>
</organism>
<proteinExistence type="predicted"/>
<reference evidence="1 2" key="1">
    <citation type="journal article" date="2015" name="G3 (Bethesda)">
        <title>Insights into Ongoing Evolution of the Hexachlorocyclohexane Catabolic Pathway from Comparative Genomics of Ten Sphingomonadaceae Strains.</title>
        <authorList>
            <person name="Pearce S.L."/>
            <person name="Oakeshott J.G."/>
            <person name="Pandey G."/>
        </authorList>
    </citation>
    <scope>NUCLEOTIDE SEQUENCE [LARGE SCALE GENOMIC DNA]</scope>
    <source>
        <strain evidence="1 2">LL02</strain>
    </source>
</reference>
<name>A0A0J7Y9N6_9SPHN</name>
<keyword evidence="2" id="KW-1185">Reference proteome</keyword>
<dbReference type="Proteomes" id="UP000052268">
    <property type="component" value="Unassembled WGS sequence"/>
</dbReference>
<evidence type="ECO:0000313" key="2">
    <source>
        <dbReference type="Proteomes" id="UP000052268"/>
    </source>
</evidence>
<dbReference type="EMBL" id="JACU01000002">
    <property type="protein sequence ID" value="KMS60023.1"/>
    <property type="molecule type" value="Genomic_DNA"/>
</dbReference>
<gene>
    <name evidence="1" type="ORF">V474_08935</name>
</gene>
<protein>
    <submittedName>
        <fullName evidence="1">Uncharacterized protein</fullName>
    </submittedName>
</protein>
<dbReference type="AlphaFoldDB" id="A0A0J7Y9N6"/>
<sequence>MIFLPASYPQGPPLSVVFTDWLSITPALGEASRPSISRRFITSTVFMASSKPVLRQA</sequence>
<accession>A0A0J7Y9N6</accession>